<gene>
    <name evidence="3" type="ORF">TTHERM_00161680</name>
</gene>
<feature type="region of interest" description="Disordered" evidence="2">
    <location>
        <begin position="701"/>
        <end position="729"/>
    </location>
</feature>
<feature type="coiled-coil region" evidence="1">
    <location>
        <begin position="1005"/>
        <end position="1053"/>
    </location>
</feature>
<dbReference type="HOGENOM" id="CLU_262356_0_0_1"/>
<feature type="region of interest" description="Disordered" evidence="2">
    <location>
        <begin position="648"/>
        <end position="683"/>
    </location>
</feature>
<evidence type="ECO:0000313" key="3">
    <source>
        <dbReference type="EMBL" id="EAR89650.1"/>
    </source>
</evidence>
<protein>
    <submittedName>
        <fullName evidence="3">Uncharacterized protein</fullName>
    </submittedName>
</protein>
<evidence type="ECO:0000256" key="1">
    <source>
        <dbReference type="SAM" id="Coils"/>
    </source>
</evidence>
<keyword evidence="1" id="KW-0175">Coiled coil</keyword>
<feature type="coiled-coil region" evidence="1">
    <location>
        <begin position="175"/>
        <end position="202"/>
    </location>
</feature>
<dbReference type="RefSeq" id="XP_001009896.1">
    <property type="nucleotide sequence ID" value="XM_001009896.1"/>
</dbReference>
<proteinExistence type="predicted"/>
<keyword evidence="4" id="KW-1185">Reference proteome</keyword>
<feature type="region of interest" description="Disordered" evidence="2">
    <location>
        <begin position="511"/>
        <end position="538"/>
    </location>
</feature>
<dbReference type="EMBL" id="GG662820">
    <property type="protein sequence ID" value="EAR89650.1"/>
    <property type="molecule type" value="Genomic_DNA"/>
</dbReference>
<name>Q22VW6_TETTS</name>
<dbReference type="InParanoid" id="Q22VW6"/>
<accession>Q22VW6</accession>
<dbReference type="GeneID" id="7841798"/>
<evidence type="ECO:0000256" key="2">
    <source>
        <dbReference type="SAM" id="MobiDB-lite"/>
    </source>
</evidence>
<feature type="region of interest" description="Disordered" evidence="2">
    <location>
        <begin position="768"/>
        <end position="793"/>
    </location>
</feature>
<evidence type="ECO:0000313" key="4">
    <source>
        <dbReference type="Proteomes" id="UP000009168"/>
    </source>
</evidence>
<dbReference type="KEGG" id="tet:TTHERM_00161680"/>
<sequence>MSYTKPSSFTHLDSVYLNSKNPFQDKKSSIGNLTLTVTKASLIESGAKSFADIDQSIKDPNKNVTLPSLDAFPQSFKSRVSPSTSVKRVSNIQKFDNQLQSYFLSTKKSGGFFSQLQTQAPPSPEKQDRKNNSQYSFNPQLSSNNQISLSNLTELNFYGNSQNILSLPAEISKQNARSLDKHQELNKQKNQQSQNYFNLSRQSIRQPQILKIDVLKDKQKIVQLINKDRKEKLTKSQVGQIRQSADSIVEKVKCEEKNFYVSFSILDTSAHRLLKNVKCNEQNKVKKRQNISPKKSFIDVIQTTQKENNVAIQNDQSQCENHEKNIIEHNQITDNDTYQNSENYIKQELQQQQDIQFEALQQSNAKISEISPRVEIISETEQKEEQNVVVDEQKEQENQTEKNIKYESLLSPIQELNSFKQSNDNYKRDSFYLKNDQYLSDNNSEIKISQYESQNQDRKTSVFKAKDQDFLTVTVISPKQLNQETENQHLSILKIPIKTELSEQNSLKLEEDLKRKDEKEDSNSISPYYQSRTPASRHSDKNVLFDLSQDVQKQDNTPANSVKSVQIQGILKKKTLLSVDGTDQSESDLTATNKQNKIKFSNIQRQKTVNTKQSPRKSYFKSFSQAINDSNSQNSQNDEDDIHVYKQKSDQNIKDKKKQKQKQVHPPSSEYADDEFKDRSESNISENTSFSKLDVKIKKGYKRSETNQKSDVSIEDYSPNYKQNKFKGNYKKYKSHQKIEEDDILNEYNLQRKSAGNIQSMKSIQMKKKKNFNKNEKSKSKNQLKGSSSEDFDDDDIESLYENMVNNDANNESSQTDINQDEIFRKKKSKRYSVQINDLAEFVEMEQQHALSIGSIASLFMKLHKAKKRALIHLKSQPAEPIRINEIEMSSCSDLENLSMLKSTNKKDGSQSNFNDYCEEYDQDSQTPGSFIIQSLADNFNDLEQMDNGSNIGEGTGNNKNRKNILHKLMTKKSLVTMPINKNQKLQQLKTKVFDRTPSNNFELRNVRKNEMHLLKQRIENLHKEFKIEGLKLDQKKLKMRKLIKEIEKINVKVSTQDKKNTQNLIQAINEELDYEKQTDEKYFEEIMSNVPIINEDLDYFQKMKQNKINDPKYIMKFEEQIKMNRERDFISELKKENVVIDDEMLLALQRNKIMNESDKAANERKNHFIDQTRILQKLGLMSLEDYYKQYQLNPQTDFIYQTELDYEKALQENRLIQQQNNIKVKANMKSIKLKDVSPQKILEKKIDKFLELSKKVKNLPVEKLNSIKAKLNQISIQTNYIEETDQFRF</sequence>
<feature type="compositionally biased region" description="Polar residues" evidence="2">
    <location>
        <begin position="523"/>
        <end position="536"/>
    </location>
</feature>
<reference evidence="4" key="1">
    <citation type="journal article" date="2006" name="PLoS Biol.">
        <title>Macronuclear genome sequence of the ciliate Tetrahymena thermophila, a model eukaryote.</title>
        <authorList>
            <person name="Eisen J.A."/>
            <person name="Coyne R.S."/>
            <person name="Wu M."/>
            <person name="Wu D."/>
            <person name="Thiagarajan M."/>
            <person name="Wortman J.R."/>
            <person name="Badger J.H."/>
            <person name="Ren Q."/>
            <person name="Amedeo P."/>
            <person name="Jones K.M."/>
            <person name="Tallon L.J."/>
            <person name="Delcher A.L."/>
            <person name="Salzberg S.L."/>
            <person name="Silva J.C."/>
            <person name="Haas B.J."/>
            <person name="Majoros W.H."/>
            <person name="Farzad M."/>
            <person name="Carlton J.M."/>
            <person name="Smith R.K. Jr."/>
            <person name="Garg J."/>
            <person name="Pearlman R.E."/>
            <person name="Karrer K.M."/>
            <person name="Sun L."/>
            <person name="Manning G."/>
            <person name="Elde N.C."/>
            <person name="Turkewitz A.P."/>
            <person name="Asai D.J."/>
            <person name="Wilkes D.E."/>
            <person name="Wang Y."/>
            <person name="Cai H."/>
            <person name="Collins K."/>
            <person name="Stewart B.A."/>
            <person name="Lee S.R."/>
            <person name="Wilamowska K."/>
            <person name="Weinberg Z."/>
            <person name="Ruzzo W.L."/>
            <person name="Wloga D."/>
            <person name="Gaertig J."/>
            <person name="Frankel J."/>
            <person name="Tsao C.-C."/>
            <person name="Gorovsky M.A."/>
            <person name="Keeling P.J."/>
            <person name="Waller R.F."/>
            <person name="Patron N.J."/>
            <person name="Cherry J.M."/>
            <person name="Stover N.A."/>
            <person name="Krieger C.J."/>
            <person name="del Toro C."/>
            <person name="Ryder H.F."/>
            <person name="Williamson S.C."/>
            <person name="Barbeau R.A."/>
            <person name="Hamilton E.P."/>
            <person name="Orias E."/>
        </authorList>
    </citation>
    <scope>NUCLEOTIDE SEQUENCE [LARGE SCALE GENOMIC DNA]</scope>
    <source>
        <strain evidence="4">SB210</strain>
    </source>
</reference>
<feature type="region of interest" description="Disordered" evidence="2">
    <location>
        <begin position="114"/>
        <end position="142"/>
    </location>
</feature>
<feature type="compositionally biased region" description="Basic and acidic residues" evidence="2">
    <location>
        <begin position="511"/>
        <end position="522"/>
    </location>
</feature>
<organism evidence="3 4">
    <name type="scientific">Tetrahymena thermophila (strain SB210)</name>
    <dbReference type="NCBI Taxonomy" id="312017"/>
    <lineage>
        <taxon>Eukaryota</taxon>
        <taxon>Sar</taxon>
        <taxon>Alveolata</taxon>
        <taxon>Ciliophora</taxon>
        <taxon>Intramacronucleata</taxon>
        <taxon>Oligohymenophorea</taxon>
        <taxon>Hymenostomatida</taxon>
        <taxon>Tetrahymenina</taxon>
        <taxon>Tetrahymenidae</taxon>
        <taxon>Tetrahymena</taxon>
    </lineage>
</organism>
<dbReference type="Proteomes" id="UP000009168">
    <property type="component" value="Unassembled WGS sequence"/>
</dbReference>